<dbReference type="SUPFAM" id="SSF49265">
    <property type="entry name" value="Fibronectin type III"/>
    <property type="match status" value="1"/>
</dbReference>
<dbReference type="SMART" id="SM00710">
    <property type="entry name" value="PbH1"/>
    <property type="match status" value="6"/>
</dbReference>
<gene>
    <name evidence="5" type="ORF">C7C46_16590</name>
</gene>
<dbReference type="InterPro" id="IPR033801">
    <property type="entry name" value="CBM6-CBM35-CBM36-like_1"/>
</dbReference>
<dbReference type="Gene3D" id="2.60.40.10">
    <property type="entry name" value="Immunoglobulins"/>
    <property type="match status" value="4"/>
</dbReference>
<evidence type="ECO:0000256" key="2">
    <source>
        <dbReference type="ARBA" id="ARBA00023326"/>
    </source>
</evidence>
<dbReference type="Pfam" id="PF22633">
    <property type="entry name" value="F5_F8_type_C_2"/>
    <property type="match status" value="3"/>
</dbReference>
<evidence type="ECO:0000256" key="3">
    <source>
        <dbReference type="SAM" id="MobiDB-lite"/>
    </source>
</evidence>
<proteinExistence type="predicted"/>
<dbReference type="PROSITE" id="PS50022">
    <property type="entry name" value="FA58C_3"/>
    <property type="match status" value="2"/>
</dbReference>
<feature type="domain" description="F5/8 type C" evidence="4">
    <location>
        <begin position="53"/>
        <end position="204"/>
    </location>
</feature>
<dbReference type="SMART" id="SM00060">
    <property type="entry name" value="FN3"/>
    <property type="match status" value="2"/>
</dbReference>
<feature type="compositionally biased region" description="Pro residues" evidence="3">
    <location>
        <begin position="9"/>
        <end position="21"/>
    </location>
</feature>
<dbReference type="CDD" id="cd14490">
    <property type="entry name" value="CBM6-CBM35-CBM36_like_1"/>
    <property type="match status" value="1"/>
</dbReference>
<dbReference type="GO" id="GO:0000272">
    <property type="term" value="P:polysaccharide catabolic process"/>
    <property type="evidence" value="ECO:0007669"/>
    <property type="project" value="UniProtKB-KW"/>
</dbReference>
<dbReference type="Pfam" id="PF07705">
    <property type="entry name" value="CARDB"/>
    <property type="match status" value="1"/>
</dbReference>
<dbReference type="Pfam" id="PF22816">
    <property type="entry name" value="CatAgl_D2"/>
    <property type="match status" value="1"/>
</dbReference>
<comment type="caution">
    <text evidence="5">The sequence shown here is derived from an EMBL/GenBank/DDBJ whole genome shotgun (WGS) entry which is preliminary data.</text>
</comment>
<keyword evidence="6" id="KW-1185">Reference proteome</keyword>
<dbReference type="InterPro" id="IPR036116">
    <property type="entry name" value="FN3_sf"/>
</dbReference>
<dbReference type="RefSeq" id="WP_110670402.1">
    <property type="nucleotide sequence ID" value="NZ_PYBW01000052.1"/>
</dbReference>
<evidence type="ECO:0000259" key="4">
    <source>
        <dbReference type="PROSITE" id="PS50022"/>
    </source>
</evidence>
<dbReference type="Proteomes" id="UP000248039">
    <property type="component" value="Unassembled WGS sequence"/>
</dbReference>
<dbReference type="InterPro" id="IPR011050">
    <property type="entry name" value="Pectin_lyase_fold/virulence"/>
</dbReference>
<dbReference type="InterPro" id="IPR006626">
    <property type="entry name" value="PbH1"/>
</dbReference>
<evidence type="ECO:0000256" key="1">
    <source>
        <dbReference type="ARBA" id="ARBA00023295"/>
    </source>
</evidence>
<organism evidence="5 6">
    <name type="scientific">Streptomyces tateyamensis</name>
    <dbReference type="NCBI Taxonomy" id="565073"/>
    <lineage>
        <taxon>Bacteria</taxon>
        <taxon>Bacillati</taxon>
        <taxon>Actinomycetota</taxon>
        <taxon>Actinomycetes</taxon>
        <taxon>Kitasatosporales</taxon>
        <taxon>Streptomycetaceae</taxon>
        <taxon>Streptomyces</taxon>
    </lineage>
</organism>
<dbReference type="InterPro" id="IPR055149">
    <property type="entry name" value="Agl_cat_D2"/>
</dbReference>
<protein>
    <submittedName>
        <fullName evidence="5">Secreted glycosyl hydrolase</fullName>
    </submittedName>
</protein>
<accession>A0A2V4P1Y5</accession>
<evidence type="ECO:0000313" key="5">
    <source>
        <dbReference type="EMBL" id="PYC78252.1"/>
    </source>
</evidence>
<keyword evidence="5" id="KW-0378">Hydrolase</keyword>
<feature type="region of interest" description="Disordered" evidence="3">
    <location>
        <begin position="1"/>
        <end position="36"/>
    </location>
</feature>
<dbReference type="InterPro" id="IPR008979">
    <property type="entry name" value="Galactose-bd-like_sf"/>
</dbReference>
<dbReference type="OrthoDB" id="5476529at2"/>
<dbReference type="EMBL" id="PYBW01000052">
    <property type="protein sequence ID" value="PYC78252.1"/>
    <property type="molecule type" value="Genomic_DNA"/>
</dbReference>
<dbReference type="SUPFAM" id="SSF49785">
    <property type="entry name" value="Galactose-binding domain-like"/>
    <property type="match status" value="3"/>
</dbReference>
<dbReference type="InterPro" id="IPR051941">
    <property type="entry name" value="BG_Antigen-Binding_Lectin"/>
</dbReference>
<name>A0A2V4P1Y5_9ACTN</name>
<dbReference type="InterPro" id="IPR012334">
    <property type="entry name" value="Pectin_lyas_fold"/>
</dbReference>
<feature type="domain" description="F5/8 type C" evidence="4">
    <location>
        <begin position="233"/>
        <end position="346"/>
    </location>
</feature>
<sequence length="1462" mass="151083">MRTVQSSPVPRPPRRSAPPGPVRSYSTTHGRPAGRPPRVRQLFAALLAVFALCLSVLGTAAAPATAAPTNLALGKATSVSSTNAQYVAGHLNDGDQSSYWEGTTGSFPQWAQLDLGAATQVSQVVLKLPSSWSARTQTLSVQGSTDGTNFATLTAAGSYTFDPAAANTVSINFGATSTRYLRVNLTANTGWNAAQLSEFEVYGPTASAANLALGKATGESGHAQTYASANAVDGDPNTYWESTNNAFPQWLKVDLGASVAVNQVVLKLPPSSSWGARTQTLAVQGSTDGTSFTDLVPAAGYSFDPATGNTVTINFGQATTRYLRLNVTGNTAWPAAQLSEFEVYGPSGAPQPPSPPTNLAYTQSSGGAVNLTWTASSSAGVAGYDVYANNALLTSVPAGATSYTDHPAATATVTYFVRAKDAAGNQSGNSNSVTRTGSQATAPTAPSNLAYTQPASGQLKLTWSASSDAVGVTGYNVYRNNAKLASVSGSTLSYTDAVPDTQTVSYYMTATNAAALESSQSNTVTRTGSGGSSTNLALHKPVDGTANTYVYAPANAVDGDTTTYFEGASYPSQVTVHLGADADLSSVKVKLNPAAAWGVRTQTIAVLGRGQGSSTFATLAAAQSYSFDPSSNQNTVTIPLSGRAADVELSITANSGAPGGQVAEFEVYGTPAPNPDLTVTSSSWSPAAPVETDAITASAVVKNGGTAASVATDVNFYLGSTKVGSTTVGALAPGATQTVSAAIGTQTAGSYQLTTKVDESKKNFNLTADQSYTNSTALVVAPVQSADLVGTLNWTPSTPAAGNSVNFSVTVKNQGTIATTAGSHGMTLTLLDANGATVTTLTGSVSGAIAAGATAAPVSLGSWTAVNGKYTAHLVLAADANELPVKRPHLTSDSAVFVGQGANMPYDSYKSTDGTLGGSAAAVGPNRTIGDIAGEATQRKAVTLNNTGDSVSWTSRESTNTFVLRYSIPDAPGGGGTSATLDLYANGQLVQPLNLSSHYAWLYGSETSPGKSPPAGSPRHIYDESSFLLGQSYPQGTVFTLKKDTANTSQYAIDFMNLEQATQTANPDPAHLVVPAGFAQQDVQNALDKVRMDTTGTLTGVYLPAGQYAVTGRLTVYGKAVKVVGAGVWYSQFVAPQNQTDTDTGWDLQAGAAGSTFTGFAWFGNYNTRQDGPGHTWDLRNQSNITIDNVWIEHNVVGVWGSSNVQNSTFTNMRIRDTMADGINLTNGSQGNLISNDEARSTGDDSFALFAAQDQNPGSKLANNTIQNVTAMTPWRAAGVAIYGGGGNTVQNFTVSDTLCYSGLTISSLNFGFAFEGFESTPQTTIRNFTLARDGGHFWGSQVFGALWAFSATQPFQGIRVSDASITDPTYSGIMFQTDYSGSTALNPVTDTVFTNTTITGAHADDDAYGTGKSGYGIWANPLPEPGQGPAVGSVTFNHLVANNNDVNIQNTTSTFTITVNP</sequence>
<dbReference type="Pfam" id="PF22815">
    <property type="entry name" value="CatAgl_D1"/>
    <property type="match status" value="1"/>
</dbReference>
<keyword evidence="2" id="KW-0624">Polysaccharide degradation</keyword>
<dbReference type="Gene3D" id="2.160.20.10">
    <property type="entry name" value="Single-stranded right-handed beta-helix, Pectin lyase-like"/>
    <property type="match status" value="1"/>
</dbReference>
<dbReference type="PANTHER" id="PTHR45713:SF6">
    <property type="entry name" value="F5_8 TYPE C DOMAIN-CONTAINING PROTEIN"/>
    <property type="match status" value="1"/>
</dbReference>
<dbReference type="InterPro" id="IPR000421">
    <property type="entry name" value="FA58C"/>
</dbReference>
<keyword evidence="2" id="KW-0119">Carbohydrate metabolism</keyword>
<dbReference type="InterPro" id="IPR011635">
    <property type="entry name" value="CARDB"/>
</dbReference>
<keyword evidence="1" id="KW-0326">Glycosidase</keyword>
<reference evidence="5 6" key="1">
    <citation type="submission" date="2018-03" db="EMBL/GenBank/DDBJ databases">
        <title>Bioinformatic expansion and discovery of thiopeptide antibiotics.</title>
        <authorList>
            <person name="Schwalen C.J."/>
            <person name="Hudson G.A."/>
            <person name="Mitchell D.A."/>
        </authorList>
    </citation>
    <scope>NUCLEOTIDE SEQUENCE [LARGE SCALE GENOMIC DNA]</scope>
    <source>
        <strain evidence="5 6">ATCC 21389</strain>
    </source>
</reference>
<dbReference type="SUPFAM" id="SSF51126">
    <property type="entry name" value="Pectin lyase-like"/>
    <property type="match status" value="1"/>
</dbReference>
<dbReference type="SMART" id="SM00231">
    <property type="entry name" value="FA58C"/>
    <property type="match status" value="2"/>
</dbReference>
<evidence type="ECO:0000313" key="6">
    <source>
        <dbReference type="Proteomes" id="UP000248039"/>
    </source>
</evidence>
<dbReference type="GO" id="GO:0016798">
    <property type="term" value="F:hydrolase activity, acting on glycosyl bonds"/>
    <property type="evidence" value="ECO:0007669"/>
    <property type="project" value="UniProtKB-KW"/>
</dbReference>
<dbReference type="Gene3D" id="2.60.120.260">
    <property type="entry name" value="Galactose-binding domain-like"/>
    <property type="match status" value="3"/>
</dbReference>
<feature type="region of interest" description="Disordered" evidence="3">
    <location>
        <begin position="424"/>
        <end position="451"/>
    </location>
</feature>
<dbReference type="InterPro" id="IPR003961">
    <property type="entry name" value="FN3_dom"/>
</dbReference>
<dbReference type="PANTHER" id="PTHR45713">
    <property type="entry name" value="FTP DOMAIN-CONTAINING PROTEIN"/>
    <property type="match status" value="1"/>
</dbReference>
<dbReference type="InterPro" id="IPR013783">
    <property type="entry name" value="Ig-like_fold"/>
</dbReference>